<dbReference type="InterPro" id="IPR027417">
    <property type="entry name" value="P-loop_NTPase"/>
</dbReference>
<organism evidence="2 3">
    <name type="scientific">Stigmatella ashevillensis</name>
    <dbReference type="NCBI Taxonomy" id="2995309"/>
    <lineage>
        <taxon>Bacteria</taxon>
        <taxon>Pseudomonadati</taxon>
        <taxon>Myxococcota</taxon>
        <taxon>Myxococcia</taxon>
        <taxon>Myxococcales</taxon>
        <taxon>Cystobacterineae</taxon>
        <taxon>Archangiaceae</taxon>
        <taxon>Stigmatella</taxon>
    </lineage>
</organism>
<gene>
    <name evidence="2" type="ORF">POL68_09975</name>
</gene>
<name>A0ABT5D554_9BACT</name>
<dbReference type="Proteomes" id="UP001221838">
    <property type="component" value="Unassembled WGS sequence"/>
</dbReference>
<evidence type="ECO:0000313" key="3">
    <source>
        <dbReference type="Proteomes" id="UP001221838"/>
    </source>
</evidence>
<dbReference type="EMBL" id="JAQNDM010000002">
    <property type="protein sequence ID" value="MDC0708794.1"/>
    <property type="molecule type" value="Genomic_DNA"/>
</dbReference>
<evidence type="ECO:0000313" key="2">
    <source>
        <dbReference type="EMBL" id="MDC0708794.1"/>
    </source>
</evidence>
<dbReference type="PANTHER" id="PTHR46844">
    <property type="entry name" value="SLR5058 PROTEIN"/>
    <property type="match status" value="1"/>
</dbReference>
<evidence type="ECO:0000259" key="1">
    <source>
        <dbReference type="PROSITE" id="PS50837"/>
    </source>
</evidence>
<dbReference type="SUPFAM" id="SSF52540">
    <property type="entry name" value="P-loop containing nucleoside triphosphate hydrolases"/>
    <property type="match status" value="1"/>
</dbReference>
<dbReference type="PROSITE" id="PS50837">
    <property type="entry name" value="NACHT"/>
    <property type="match status" value="1"/>
</dbReference>
<proteinExistence type="predicted"/>
<feature type="domain" description="NACHT" evidence="1">
    <location>
        <begin position="123"/>
        <end position="265"/>
    </location>
</feature>
<reference evidence="2 3" key="1">
    <citation type="submission" date="2022-11" db="EMBL/GenBank/DDBJ databases">
        <title>Minimal conservation of predation-associated metabolite biosynthetic gene clusters underscores biosynthetic potential of Myxococcota including descriptions for ten novel species: Archangium lansinium sp. nov., Myxococcus landrumus sp. nov., Nannocystis bai.</title>
        <authorList>
            <person name="Ahearne A."/>
            <person name="Stevens C."/>
            <person name="Dowd S."/>
        </authorList>
    </citation>
    <scope>NUCLEOTIDE SEQUENCE [LARGE SCALE GENOMIC DNA]</scope>
    <source>
        <strain evidence="2 3">NCWAL01</strain>
    </source>
</reference>
<accession>A0ABT5D554</accession>
<protein>
    <recommendedName>
        <fullName evidence="1">NACHT domain-containing protein</fullName>
    </recommendedName>
</protein>
<dbReference type="InterPro" id="IPR007111">
    <property type="entry name" value="NACHT_NTPase"/>
</dbReference>
<dbReference type="RefSeq" id="WP_272136800.1">
    <property type="nucleotide sequence ID" value="NZ_JAQNDM010000002.1"/>
</dbReference>
<dbReference type="PANTHER" id="PTHR46844:SF1">
    <property type="entry name" value="SLR5058 PROTEIN"/>
    <property type="match status" value="1"/>
</dbReference>
<keyword evidence="3" id="KW-1185">Reference proteome</keyword>
<comment type="caution">
    <text evidence="2">The sequence shown here is derived from an EMBL/GenBank/DDBJ whole genome shotgun (WGS) entry which is preliminary data.</text>
</comment>
<sequence length="772" mass="88816">MSTGIEEQLLEHTAAAAFQLVRDGLKGMKDFVAYENAIQRAMREYARKFLARYGNVKILNMEQPVPLNDIYVAAEWIPPIELKRFRSIEELQEMFLREGRQARTQRNLSKQRYDCLEIANKAQFLNILGTPGAGKSTFLRRLGLEALRPRSNWDDSVLRPLGLKAGLPSQERSRYKHDRLPILIELRRFRTEEIDLVKLLQHELTTCGLPEAERLLKALLKKGRLLLLLDGVDEVPGERLDKAITHIRDFVDRNSDNQFVISCRTAFYKDYFPRFRDVLLADFNDEQISRFVKNWFRLEQDSSHGIADEFLKILVDPANASARELANSPLLLTFLCLAYDDRQHLPPNRSELYRQALDILMERWAASKRVHNEPVYRELHSRLEVQMLAEVAAPAFQNNRYFFTRRELAYGISEFLREELNAPKHLNADQVIDAIELQQGLLVQRATDAWSFSHLTLQEYLTALWYVDNRKVDFLIDKHLSDVRWREIFILAAGIASKADDMLLQMQKASTKLLVNTPWAVQCLNWSTDRTPPADNALQGAANRAWSLYLCLEHALLTNASHSRHSMATVDKFVAVDKLALSLSVDLALDRVLSRAQEHINEIPSNRNPGHTTTINPLNHNRNVFFNLICSYLALESADVAIKKAFQDSIHIKNREETILQSKKILDSLRESVYNLIQSASEISDNKAFTTWTRPSSTLFDTVPKPPPVPSTTELRALESYLYVCQLILSCQAAATRVSRPAWEDICQRMMTPPVKPYSKISQARRHRKTRE</sequence>
<dbReference type="Gene3D" id="3.40.50.300">
    <property type="entry name" value="P-loop containing nucleotide triphosphate hydrolases"/>
    <property type="match status" value="1"/>
</dbReference>